<dbReference type="CDD" id="cd05471">
    <property type="entry name" value="pepsin_like"/>
    <property type="match status" value="1"/>
</dbReference>
<proteinExistence type="inferred from homology"/>
<reference evidence="6 7" key="1">
    <citation type="journal article" date="2020" name="ISME J.">
        <title>Uncovering the hidden diversity of litter-decomposition mechanisms in mushroom-forming fungi.</title>
        <authorList>
            <person name="Floudas D."/>
            <person name="Bentzer J."/>
            <person name="Ahren D."/>
            <person name="Johansson T."/>
            <person name="Persson P."/>
            <person name="Tunlid A."/>
        </authorList>
    </citation>
    <scope>NUCLEOTIDE SEQUENCE [LARGE SCALE GENOMIC DNA]</scope>
    <source>
        <strain evidence="6 7">CBS 101986</strain>
    </source>
</reference>
<dbReference type="Pfam" id="PF00026">
    <property type="entry name" value="Asp"/>
    <property type="match status" value="1"/>
</dbReference>
<dbReference type="InterPro" id="IPR034164">
    <property type="entry name" value="Pepsin-like_dom"/>
</dbReference>
<keyword evidence="7" id="KW-1185">Reference proteome</keyword>
<dbReference type="PRINTS" id="PR00792">
    <property type="entry name" value="PEPSIN"/>
</dbReference>
<evidence type="ECO:0000256" key="2">
    <source>
        <dbReference type="PIRSR" id="PIRSR601461-1"/>
    </source>
</evidence>
<feature type="chain" id="PRO_5034271009" description="Peptidase A1 domain-containing protein" evidence="4">
    <location>
        <begin position="26"/>
        <end position="482"/>
    </location>
</feature>
<feature type="active site" evidence="2">
    <location>
        <position position="186"/>
    </location>
</feature>
<comment type="similarity">
    <text evidence="1">Belongs to the peptidase A1 family.</text>
</comment>
<dbReference type="PANTHER" id="PTHR47966">
    <property type="entry name" value="BETA-SITE APP-CLEAVING ENZYME, ISOFORM A-RELATED"/>
    <property type="match status" value="1"/>
</dbReference>
<dbReference type="GO" id="GO:0004190">
    <property type="term" value="F:aspartic-type endopeptidase activity"/>
    <property type="evidence" value="ECO:0007669"/>
    <property type="project" value="InterPro"/>
</dbReference>
<dbReference type="InterPro" id="IPR033121">
    <property type="entry name" value="PEPTIDASE_A1"/>
</dbReference>
<evidence type="ECO:0000256" key="3">
    <source>
        <dbReference type="PIRSR" id="PIRSR601461-2"/>
    </source>
</evidence>
<sequence>MHHLLRQLSTFWGILFLCLAPTSNCLPTAANTGPAASITLPLSRNNEAKPRQLNGHVHGAVVLQQHVNHAIRRLALMTGGAQPTDYELLWNLHQRISSLPTSAQNQYPLDGITVALTDHFAVHSSNLTSISFVNAIQSFGRGPEEGRMATSMPLHTLGLDIESTDIGYIATVQVGTPPRDYRLLVDSGSADLWVGAQGCVGDDGGSCGNHTFLGDRTSTSYVDANETWAVAYVSGDVAGNIVRDNVHIAGLTLKGHTFGVATNESSDFTGNDIPFDGILGLGKYDLSQQRVPTLMQALHTSKLIKEPIVSYKLPRLADGKRNTGEMTLGAMDPKHYDSQTLVLVPNVNKFGFWGANVSTVHVGKHNMGWSRTVVMDTGTDVDAIHKRIPSAVYQGGSWTVPCNMTTIISLTISGQEFDINPADIAFWPLEEGSSQCMSGIAVGGVGPFYLATEWLVGDVFLKNVYFSTNEASDTISIAKPVH</sequence>
<protein>
    <recommendedName>
        <fullName evidence="5">Peptidase A1 domain-containing protein</fullName>
    </recommendedName>
</protein>
<dbReference type="InterPro" id="IPR021109">
    <property type="entry name" value="Peptidase_aspartic_dom_sf"/>
</dbReference>
<keyword evidence="3" id="KW-1015">Disulfide bond</keyword>
<evidence type="ECO:0000259" key="5">
    <source>
        <dbReference type="PROSITE" id="PS51767"/>
    </source>
</evidence>
<evidence type="ECO:0000256" key="4">
    <source>
        <dbReference type="SAM" id="SignalP"/>
    </source>
</evidence>
<dbReference type="EMBL" id="JAACJJ010000014">
    <property type="protein sequence ID" value="KAF5327459.1"/>
    <property type="molecule type" value="Genomic_DNA"/>
</dbReference>
<dbReference type="PANTHER" id="PTHR47966:SF75">
    <property type="entry name" value="ENDOPEPTIDASE (CTSD), PUTATIVE (AFU_ORTHOLOGUE AFUA_4G07040)-RELATED"/>
    <property type="match status" value="1"/>
</dbReference>
<evidence type="ECO:0000313" key="7">
    <source>
        <dbReference type="Proteomes" id="UP000567179"/>
    </source>
</evidence>
<dbReference type="Gene3D" id="2.40.70.10">
    <property type="entry name" value="Acid Proteases"/>
    <property type="match status" value="2"/>
</dbReference>
<dbReference type="InterPro" id="IPR001461">
    <property type="entry name" value="Aspartic_peptidase_A1"/>
</dbReference>
<feature type="active site" evidence="2">
    <location>
        <position position="380"/>
    </location>
</feature>
<name>A0A8H5BQP4_9AGAR</name>
<evidence type="ECO:0000313" key="6">
    <source>
        <dbReference type="EMBL" id="KAF5327459.1"/>
    </source>
</evidence>
<dbReference type="GO" id="GO:0006508">
    <property type="term" value="P:proteolysis"/>
    <property type="evidence" value="ECO:0007669"/>
    <property type="project" value="InterPro"/>
</dbReference>
<dbReference type="Proteomes" id="UP000567179">
    <property type="component" value="Unassembled WGS sequence"/>
</dbReference>
<evidence type="ECO:0000256" key="1">
    <source>
        <dbReference type="ARBA" id="ARBA00007447"/>
    </source>
</evidence>
<feature type="domain" description="Peptidase A1" evidence="5">
    <location>
        <begin position="168"/>
        <end position="478"/>
    </location>
</feature>
<comment type="caution">
    <text evidence="6">The sequence shown here is derived from an EMBL/GenBank/DDBJ whole genome shotgun (WGS) entry which is preliminary data.</text>
</comment>
<dbReference type="OrthoDB" id="2747330at2759"/>
<gene>
    <name evidence="6" type="ORF">D9619_004051</name>
</gene>
<feature type="signal peptide" evidence="4">
    <location>
        <begin position="1"/>
        <end position="25"/>
    </location>
</feature>
<feature type="disulfide bond" evidence="3">
    <location>
        <begin position="199"/>
        <end position="207"/>
    </location>
</feature>
<dbReference type="PROSITE" id="PS51767">
    <property type="entry name" value="PEPTIDASE_A1"/>
    <property type="match status" value="1"/>
</dbReference>
<accession>A0A8H5BQP4</accession>
<organism evidence="6 7">
    <name type="scientific">Psilocybe cf. subviscida</name>
    <dbReference type="NCBI Taxonomy" id="2480587"/>
    <lineage>
        <taxon>Eukaryota</taxon>
        <taxon>Fungi</taxon>
        <taxon>Dikarya</taxon>
        <taxon>Basidiomycota</taxon>
        <taxon>Agaricomycotina</taxon>
        <taxon>Agaricomycetes</taxon>
        <taxon>Agaricomycetidae</taxon>
        <taxon>Agaricales</taxon>
        <taxon>Agaricineae</taxon>
        <taxon>Strophariaceae</taxon>
        <taxon>Psilocybe</taxon>
    </lineage>
</organism>
<dbReference type="SUPFAM" id="SSF50630">
    <property type="entry name" value="Acid proteases"/>
    <property type="match status" value="1"/>
</dbReference>
<dbReference type="AlphaFoldDB" id="A0A8H5BQP4"/>
<keyword evidence="4" id="KW-0732">Signal</keyword>